<dbReference type="PANTHER" id="PTHR34989">
    <property type="entry name" value="PROTEIN HDED"/>
    <property type="match status" value="1"/>
</dbReference>
<dbReference type="Proteomes" id="UP000326060">
    <property type="component" value="Unassembled WGS sequence"/>
</dbReference>
<evidence type="ECO:0000256" key="1">
    <source>
        <dbReference type="SAM" id="MobiDB-lite"/>
    </source>
</evidence>
<feature type="region of interest" description="Disordered" evidence="1">
    <location>
        <begin position="91"/>
        <end position="159"/>
    </location>
</feature>
<comment type="caution">
    <text evidence="3">The sequence shown here is derived from an EMBL/GenBank/DDBJ whole genome shotgun (WGS) entry which is preliminary data.</text>
</comment>
<dbReference type="InterPro" id="IPR005325">
    <property type="entry name" value="DUF308_memb"/>
</dbReference>
<evidence type="ECO:0000256" key="2">
    <source>
        <dbReference type="SAM" id="Phobius"/>
    </source>
</evidence>
<feature type="compositionally biased region" description="Low complexity" evidence="1">
    <location>
        <begin position="63"/>
        <end position="75"/>
    </location>
</feature>
<feature type="compositionally biased region" description="Low complexity" evidence="1">
    <location>
        <begin position="149"/>
        <end position="159"/>
    </location>
</feature>
<feature type="transmembrane region" description="Helical" evidence="2">
    <location>
        <begin position="216"/>
        <end position="240"/>
    </location>
</feature>
<dbReference type="AlphaFoldDB" id="A0A5M9ZHE0"/>
<keyword evidence="2" id="KW-0472">Membrane</keyword>
<dbReference type="InterPro" id="IPR052712">
    <property type="entry name" value="Acid_resist_chaperone_HdeD"/>
</dbReference>
<dbReference type="RefSeq" id="WP_150393945.1">
    <property type="nucleotide sequence ID" value="NZ_RZJP01000001.1"/>
</dbReference>
<dbReference type="PANTHER" id="PTHR34989:SF1">
    <property type="entry name" value="PROTEIN HDED"/>
    <property type="match status" value="1"/>
</dbReference>
<feature type="compositionally biased region" description="Low complexity" evidence="1">
    <location>
        <begin position="104"/>
        <end position="127"/>
    </location>
</feature>
<protein>
    <submittedName>
        <fullName evidence="3">HdeD family acid-resistance protein</fullName>
    </submittedName>
</protein>
<feature type="compositionally biased region" description="Gly residues" evidence="1">
    <location>
        <begin position="53"/>
        <end position="62"/>
    </location>
</feature>
<sequence length="354" mass="37010">MTDFNPNSQNPNDQNQNPNGDNYGQSGQPGQTDGSGNANPKQPEYGQYAPGAGPQGQQGQWGPGQQPPQYGQYGQYGQYAGANAGQYAGPAQNPYGYGQPQAGQNGNPYANPYANQNNTTYGNTGNTGNAGGAGNAGNPFVGQGGQNQGGQNQFGQQTGQIPFGWQPTDPFKLIESMLPQRTKNWVRTIYAIIGVAAIVLGIALLIWPGITLQVAAVLLGIYFVVSGVTRVVTAIVELGLPGGWRILDILVGVLLAIGGVVVLKNSALSGQTLAVLVTMTVGLGWMLEGFMALVESWRLPSSGWAVLYAVISIIAGFVVLLSPITSTMWLVVFGGCALVVMGVSAIVRGFKFGR</sequence>
<reference evidence="3 4" key="1">
    <citation type="journal article" date="2019" name="Syst. Appl. Microbiol.">
        <title>Characterization of Bifidobacterium species in feaces of the Egyptian fruit bat: Description of B. vespertilionis sp. nov. and B. rousetti sp. nov.</title>
        <authorList>
            <person name="Modesto M."/>
            <person name="Satti M."/>
            <person name="Watanabe K."/>
            <person name="Puglisi E."/>
            <person name="Morelli L."/>
            <person name="Huang C.-H."/>
            <person name="Liou J.-S."/>
            <person name="Miyashita M."/>
            <person name="Tamura T."/>
            <person name="Saito S."/>
            <person name="Mori K."/>
            <person name="Huang L."/>
            <person name="Sciavilla P."/>
            <person name="Sandri C."/>
            <person name="Spiezio C."/>
            <person name="Vitali F."/>
            <person name="Cavalieri D."/>
            <person name="Perpetuini G."/>
            <person name="Tofalo R."/>
            <person name="Bonetti A."/>
            <person name="Arita M."/>
            <person name="Mattarelli P."/>
        </authorList>
    </citation>
    <scope>NUCLEOTIDE SEQUENCE [LARGE SCALE GENOMIC DNA]</scope>
    <source>
        <strain evidence="3 4">RST27</strain>
    </source>
</reference>
<keyword evidence="2" id="KW-0812">Transmembrane</keyword>
<gene>
    <name evidence="3" type="ORF">EMB92_03700</name>
</gene>
<evidence type="ECO:0000313" key="4">
    <source>
        <dbReference type="Proteomes" id="UP000326060"/>
    </source>
</evidence>
<proteinExistence type="predicted"/>
<dbReference type="GO" id="GO:0005886">
    <property type="term" value="C:plasma membrane"/>
    <property type="evidence" value="ECO:0007669"/>
    <property type="project" value="TreeGrafter"/>
</dbReference>
<feature type="transmembrane region" description="Helical" evidence="2">
    <location>
        <begin position="189"/>
        <end position="210"/>
    </location>
</feature>
<accession>A0A5M9ZHE0</accession>
<feature type="transmembrane region" description="Helical" evidence="2">
    <location>
        <begin position="305"/>
        <end position="324"/>
    </location>
</feature>
<organism evidence="3 4">
    <name type="scientific">Bifidobacterium callitrichos</name>
    <dbReference type="NCBI Taxonomy" id="762209"/>
    <lineage>
        <taxon>Bacteria</taxon>
        <taxon>Bacillati</taxon>
        <taxon>Actinomycetota</taxon>
        <taxon>Actinomycetes</taxon>
        <taxon>Bifidobacteriales</taxon>
        <taxon>Bifidobacteriaceae</taxon>
        <taxon>Bifidobacterium</taxon>
    </lineage>
</organism>
<feature type="compositionally biased region" description="Polar residues" evidence="1">
    <location>
        <begin position="23"/>
        <end position="40"/>
    </location>
</feature>
<evidence type="ECO:0000313" key="3">
    <source>
        <dbReference type="EMBL" id="KAA8817882.1"/>
    </source>
</evidence>
<name>A0A5M9ZHE0_9BIFI</name>
<feature type="compositionally biased region" description="Low complexity" evidence="1">
    <location>
        <begin position="1"/>
        <end position="22"/>
    </location>
</feature>
<dbReference type="EMBL" id="RZJP01000001">
    <property type="protein sequence ID" value="KAA8817882.1"/>
    <property type="molecule type" value="Genomic_DNA"/>
</dbReference>
<feature type="transmembrane region" description="Helical" evidence="2">
    <location>
        <begin position="330"/>
        <end position="350"/>
    </location>
</feature>
<feature type="region of interest" description="Disordered" evidence="1">
    <location>
        <begin position="1"/>
        <end position="75"/>
    </location>
</feature>
<feature type="transmembrane region" description="Helical" evidence="2">
    <location>
        <begin position="247"/>
        <end position="267"/>
    </location>
</feature>
<feature type="transmembrane region" description="Helical" evidence="2">
    <location>
        <begin position="273"/>
        <end position="293"/>
    </location>
</feature>
<keyword evidence="2" id="KW-1133">Transmembrane helix</keyword>
<dbReference type="Pfam" id="PF03729">
    <property type="entry name" value="DUF308"/>
    <property type="match status" value="2"/>
</dbReference>